<dbReference type="GO" id="GO:0008448">
    <property type="term" value="F:N-acetylglucosamine-6-phosphate deacetylase activity"/>
    <property type="evidence" value="ECO:0007669"/>
    <property type="project" value="InterPro"/>
</dbReference>
<keyword evidence="2 8" id="KW-0479">Metal-binding</keyword>
<dbReference type="OrthoDB" id="9776488at2"/>
<proteinExistence type="inferred from homology"/>
<feature type="binding site" evidence="8">
    <location>
        <position position="199"/>
    </location>
    <ligand>
        <name>Zn(2+)</name>
        <dbReference type="ChEBI" id="CHEBI:29105"/>
    </ligand>
</feature>
<evidence type="ECO:0000313" key="10">
    <source>
        <dbReference type="EMBL" id="OIN58079.1"/>
    </source>
</evidence>
<dbReference type="SUPFAM" id="SSF51338">
    <property type="entry name" value="Composite domain of metallo-dependent hydrolases"/>
    <property type="match status" value="1"/>
</dbReference>
<organism evidence="10 11">
    <name type="scientific">Arsenicibacter rosenii</name>
    <dbReference type="NCBI Taxonomy" id="1750698"/>
    <lineage>
        <taxon>Bacteria</taxon>
        <taxon>Pseudomonadati</taxon>
        <taxon>Bacteroidota</taxon>
        <taxon>Cytophagia</taxon>
        <taxon>Cytophagales</taxon>
        <taxon>Spirosomataceae</taxon>
        <taxon>Arsenicibacter</taxon>
    </lineage>
</organism>
<evidence type="ECO:0000256" key="3">
    <source>
        <dbReference type="ARBA" id="ARBA00022801"/>
    </source>
</evidence>
<feature type="binding site" evidence="8">
    <location>
        <position position="220"/>
    </location>
    <ligand>
        <name>Zn(2+)</name>
        <dbReference type="ChEBI" id="CHEBI:29105"/>
    </ligand>
</feature>
<accession>A0A1S2VH77</accession>
<keyword evidence="11" id="KW-1185">Reference proteome</keyword>
<evidence type="ECO:0000256" key="6">
    <source>
        <dbReference type="PIRSR" id="PIRSR038994-1"/>
    </source>
</evidence>
<feature type="binding site" evidence="8">
    <location>
        <position position="131"/>
    </location>
    <ligand>
        <name>Zn(2+)</name>
        <dbReference type="ChEBI" id="CHEBI:29105"/>
    </ligand>
</feature>
<evidence type="ECO:0000256" key="1">
    <source>
        <dbReference type="ARBA" id="ARBA00010716"/>
    </source>
</evidence>
<feature type="binding site" evidence="7">
    <location>
        <position position="142"/>
    </location>
    <ligand>
        <name>substrate</name>
    </ligand>
</feature>
<dbReference type="PANTHER" id="PTHR11113">
    <property type="entry name" value="N-ACETYLGLUCOSAMINE-6-PHOSPHATE DEACETYLASE"/>
    <property type="match status" value="1"/>
</dbReference>
<evidence type="ECO:0000313" key="11">
    <source>
        <dbReference type="Proteomes" id="UP000181790"/>
    </source>
</evidence>
<keyword evidence="3 5" id="KW-0378">Hydrolase</keyword>
<evidence type="ECO:0000256" key="7">
    <source>
        <dbReference type="PIRSR" id="PIRSR038994-2"/>
    </source>
</evidence>
<dbReference type="EMBL" id="MORL01000008">
    <property type="protein sequence ID" value="OIN58079.1"/>
    <property type="molecule type" value="Genomic_DNA"/>
</dbReference>
<evidence type="ECO:0000256" key="8">
    <source>
        <dbReference type="PIRSR" id="PIRSR038994-3"/>
    </source>
</evidence>
<feature type="binding site" evidence="7">
    <location>
        <begin position="319"/>
        <end position="321"/>
    </location>
    <ligand>
        <name>substrate</name>
    </ligand>
</feature>
<keyword evidence="4 5" id="KW-0119">Carbohydrate metabolism</keyword>
<dbReference type="SUPFAM" id="SSF51556">
    <property type="entry name" value="Metallo-dependent hydrolases"/>
    <property type="match status" value="1"/>
</dbReference>
<dbReference type="Gene3D" id="2.30.40.10">
    <property type="entry name" value="Urease, subunit C, domain 1"/>
    <property type="match status" value="1"/>
</dbReference>
<dbReference type="InterPro" id="IPR032466">
    <property type="entry name" value="Metal_Hydrolase"/>
</dbReference>
<comment type="cofactor">
    <cofactor evidence="8">
        <name>a divalent metal cation</name>
        <dbReference type="ChEBI" id="CHEBI:60240"/>
    </cofactor>
    <text evidence="8">Binds 1 divalent metal cation per subunit.</text>
</comment>
<dbReference type="InterPro" id="IPR011059">
    <property type="entry name" value="Metal-dep_hydrolase_composite"/>
</dbReference>
<evidence type="ECO:0000256" key="5">
    <source>
        <dbReference type="PIRNR" id="PIRNR038994"/>
    </source>
</evidence>
<comment type="caution">
    <text evidence="10">The sequence shown here is derived from an EMBL/GenBank/DDBJ whole genome shotgun (WGS) entry which is preliminary data.</text>
</comment>
<dbReference type="PANTHER" id="PTHR11113:SF14">
    <property type="entry name" value="N-ACETYLGLUCOSAMINE-6-PHOSPHATE DEACETYLASE"/>
    <property type="match status" value="1"/>
</dbReference>
<dbReference type="Pfam" id="PF01979">
    <property type="entry name" value="Amidohydro_1"/>
    <property type="match status" value="1"/>
</dbReference>
<evidence type="ECO:0000256" key="4">
    <source>
        <dbReference type="ARBA" id="ARBA00023277"/>
    </source>
</evidence>
<feature type="active site" description="Proton donor/acceptor" evidence="6">
    <location>
        <position position="277"/>
    </location>
</feature>
<dbReference type="PIRSF" id="PIRSF038994">
    <property type="entry name" value="NagA"/>
    <property type="match status" value="1"/>
</dbReference>
<feature type="binding site" evidence="7">
    <location>
        <position position="231"/>
    </location>
    <ligand>
        <name>substrate</name>
    </ligand>
</feature>
<dbReference type="GO" id="GO:0006046">
    <property type="term" value="P:N-acetylglucosamine catabolic process"/>
    <property type="evidence" value="ECO:0007669"/>
    <property type="project" value="TreeGrafter"/>
</dbReference>
<comment type="similarity">
    <text evidence="1 5">Belongs to the metallo-dependent hydrolases superfamily. NagA family.</text>
</comment>
<dbReference type="AlphaFoldDB" id="A0A1S2VH77"/>
<dbReference type="InterPro" id="IPR003764">
    <property type="entry name" value="GlcNAc_6-P_deAcase"/>
</dbReference>
<reference evidence="10 11" key="1">
    <citation type="submission" date="2016-10" db="EMBL/GenBank/DDBJ databases">
        <title>Arsenicibacter rosenii gen. nov., sp. nov., an efficient arsenic-methylating bacterium isolated from an arsenic-contaminated paddy soil.</title>
        <authorList>
            <person name="Huang K."/>
        </authorList>
    </citation>
    <scope>NUCLEOTIDE SEQUENCE [LARGE SCALE GENOMIC DNA]</scope>
    <source>
        <strain evidence="10 11">SM-1</strain>
    </source>
</reference>
<name>A0A1S2VH77_9BACT</name>
<gene>
    <name evidence="10" type="ORF">BLX24_16250</name>
</gene>
<dbReference type="Proteomes" id="UP000181790">
    <property type="component" value="Unassembled WGS sequence"/>
</dbReference>
<sequence>MIFTNTTVFTGNDLLSNVFVRVDDGQIVEVAPIPADGLVVGEGEDVVDLQGDYLVPGFVDLQLYGGAETFLNESPTAETVRHILDTHRSAGTTSVVPTLYSTSHDVILQAIEAVREVQAEEPFGVLGLHVEGPYINPVKRGAHSINYVRQPNEDELDELFDKGEGVIKIITIATEVFDEMQLLHIQTYKPEGCLLSLGHSNATYEEATSAFTAGIPLATHLFNAMRGFESREPGVVGAIFDHPTVRASLIADSFHCDPVAIRMAHKQMGDRLFLISDATFASPGNPAGPRASLDFEDFIIRYEQVEPGLGRYTNQEGKLAGSSITLLDAVKVCVEKARLPLMDVLRMASTTPAEIIGMGHQLGKIAPGYMANLVRIDANLGIKGVWAV</sequence>
<feature type="domain" description="Amidohydrolase-related" evidence="9">
    <location>
        <begin position="53"/>
        <end position="377"/>
    </location>
</feature>
<evidence type="ECO:0000256" key="2">
    <source>
        <dbReference type="ARBA" id="ARBA00022723"/>
    </source>
</evidence>
<dbReference type="RefSeq" id="WP_071504229.1">
    <property type="nucleotide sequence ID" value="NZ_MORL01000008.1"/>
</dbReference>
<protein>
    <submittedName>
        <fullName evidence="10">N-acetylglucosamine-6-phosphate deacetylase</fullName>
    </submittedName>
</protein>
<dbReference type="InterPro" id="IPR006680">
    <property type="entry name" value="Amidohydro-rel"/>
</dbReference>
<feature type="binding site" evidence="7">
    <location>
        <position position="255"/>
    </location>
    <ligand>
        <name>substrate</name>
    </ligand>
</feature>
<dbReference type="NCBIfam" id="TIGR00221">
    <property type="entry name" value="nagA"/>
    <property type="match status" value="1"/>
</dbReference>
<dbReference type="GO" id="GO:0046872">
    <property type="term" value="F:metal ion binding"/>
    <property type="evidence" value="ECO:0007669"/>
    <property type="project" value="UniProtKB-KW"/>
</dbReference>
<evidence type="ECO:0000259" key="9">
    <source>
        <dbReference type="Pfam" id="PF01979"/>
    </source>
</evidence>
<dbReference type="Gene3D" id="3.20.20.140">
    <property type="entry name" value="Metal-dependent hydrolases"/>
    <property type="match status" value="1"/>
</dbReference>
<feature type="binding site" evidence="7">
    <location>
        <begin position="223"/>
        <end position="224"/>
    </location>
    <ligand>
        <name>substrate</name>
    </ligand>
</feature>